<evidence type="ECO:0000256" key="1">
    <source>
        <dbReference type="ARBA" id="ARBA00013247"/>
    </source>
</evidence>
<dbReference type="GeneID" id="97549083"/>
<dbReference type="InterPro" id="IPR029057">
    <property type="entry name" value="PRTase-like"/>
</dbReference>
<dbReference type="GO" id="GO:0004749">
    <property type="term" value="F:ribose phosphate diphosphokinase activity"/>
    <property type="evidence" value="ECO:0007669"/>
    <property type="project" value="UniProtKB-EC"/>
</dbReference>
<name>A0A2V2N1Z4_9EURY</name>
<protein>
    <recommendedName>
        <fullName evidence="1">ribose-phosphate diphosphokinase</fullName>
        <ecNumber evidence="1">2.7.6.1</ecNumber>
    </recommendedName>
</protein>
<feature type="domain" description="Phosphoribosyltransferase" evidence="9">
    <location>
        <begin position="193"/>
        <end position="239"/>
    </location>
</feature>
<sequence length="281" mass="30123">MKIISTRRSQVLAGRIADFLQKPLVDVRWTRFPDGEIYLRTDEISNQMVIVGSLVESDDLIELLLLTDVCNGSEITLVLPYMGYARQDKQFNPGEPLSARIIARTLGSGVNRVITINLHEKTIIPYFGVPTTDLSLAGVMTAAIKNFSYKSPLILGPDIGAANLAHDIGAAGGWESDHLHKVRLSGVEVRIEPKEIPVKGRDVVIVDDIISTGGTQATAAAMLLDQGAASICTVCVHGVLASGAYTHLKSVGINQIISSDTIESACSGYSAARTIVNALNR</sequence>
<keyword evidence="6" id="KW-0067">ATP-binding</keyword>
<evidence type="ECO:0000256" key="6">
    <source>
        <dbReference type="ARBA" id="ARBA00022840"/>
    </source>
</evidence>
<dbReference type="Pfam" id="PF00156">
    <property type="entry name" value="Pribosyltran"/>
    <property type="match status" value="1"/>
</dbReference>
<keyword evidence="4" id="KW-0547">Nucleotide-binding</keyword>
<dbReference type="EMBL" id="QGMY01000002">
    <property type="protein sequence ID" value="PWR73759.1"/>
    <property type="molecule type" value="Genomic_DNA"/>
</dbReference>
<keyword evidence="5 11" id="KW-0418">Kinase</keyword>
<evidence type="ECO:0000256" key="2">
    <source>
        <dbReference type="ARBA" id="ARBA00022679"/>
    </source>
</evidence>
<gene>
    <name evidence="11" type="ORF">DK846_00895</name>
</gene>
<dbReference type="NCBIfam" id="TIGR01251">
    <property type="entry name" value="ribP_PPkin"/>
    <property type="match status" value="1"/>
</dbReference>
<evidence type="ECO:0000256" key="7">
    <source>
        <dbReference type="ARBA" id="ARBA00049535"/>
    </source>
</evidence>
<reference evidence="11 12" key="1">
    <citation type="submission" date="2018-05" db="EMBL/GenBank/DDBJ databases">
        <title>Draft genome of Methanospirillum lacunae Ki8-1.</title>
        <authorList>
            <person name="Dueholm M.S."/>
            <person name="Nielsen P.H."/>
            <person name="Bakmann L.F."/>
            <person name="Otzen D.E."/>
        </authorList>
    </citation>
    <scope>NUCLEOTIDE SEQUENCE [LARGE SCALE GENOMIC DNA]</scope>
    <source>
        <strain evidence="11 12">Ki8-1</strain>
    </source>
</reference>
<organism evidence="11 12">
    <name type="scientific">Methanospirillum lacunae</name>
    <dbReference type="NCBI Taxonomy" id="668570"/>
    <lineage>
        <taxon>Archaea</taxon>
        <taxon>Methanobacteriati</taxon>
        <taxon>Methanobacteriota</taxon>
        <taxon>Stenosarchaea group</taxon>
        <taxon>Methanomicrobia</taxon>
        <taxon>Methanomicrobiales</taxon>
        <taxon>Methanospirillaceae</taxon>
        <taxon>Methanospirillum</taxon>
    </lineage>
</organism>
<dbReference type="InterPro" id="IPR029099">
    <property type="entry name" value="Pribosyltran_N"/>
</dbReference>
<dbReference type="EC" id="2.7.6.1" evidence="1"/>
<keyword evidence="12" id="KW-1185">Reference proteome</keyword>
<keyword evidence="2" id="KW-0808">Transferase</keyword>
<dbReference type="Pfam" id="PF13793">
    <property type="entry name" value="Pribosyltran_N"/>
    <property type="match status" value="1"/>
</dbReference>
<comment type="caution">
    <text evidence="11">The sequence shown here is derived from an EMBL/GenBank/DDBJ whole genome shotgun (WGS) entry which is preliminary data.</text>
</comment>
<dbReference type="SMART" id="SM01400">
    <property type="entry name" value="Pribosyltran_N"/>
    <property type="match status" value="1"/>
</dbReference>
<evidence type="ECO:0000259" key="9">
    <source>
        <dbReference type="Pfam" id="PF00156"/>
    </source>
</evidence>
<dbReference type="GO" id="GO:0000287">
    <property type="term" value="F:magnesium ion binding"/>
    <property type="evidence" value="ECO:0007669"/>
    <property type="project" value="InterPro"/>
</dbReference>
<evidence type="ECO:0000313" key="11">
    <source>
        <dbReference type="EMBL" id="PWR73759.1"/>
    </source>
</evidence>
<proteinExistence type="inferred from homology"/>
<dbReference type="GO" id="GO:0002189">
    <property type="term" value="C:ribose phosphate diphosphokinase complex"/>
    <property type="evidence" value="ECO:0007669"/>
    <property type="project" value="TreeGrafter"/>
</dbReference>
<evidence type="ECO:0000256" key="5">
    <source>
        <dbReference type="ARBA" id="ARBA00022777"/>
    </source>
</evidence>
<dbReference type="GO" id="GO:0016301">
    <property type="term" value="F:kinase activity"/>
    <property type="evidence" value="ECO:0007669"/>
    <property type="project" value="UniProtKB-KW"/>
</dbReference>
<feature type="domain" description="Ribose-phosphate pyrophosphokinase N-terminal" evidence="10">
    <location>
        <begin position="1"/>
        <end position="106"/>
    </location>
</feature>
<dbReference type="InterPro" id="IPR005946">
    <property type="entry name" value="Rib-P_diPkinase"/>
</dbReference>
<dbReference type="SUPFAM" id="SSF53271">
    <property type="entry name" value="PRTase-like"/>
    <property type="match status" value="1"/>
</dbReference>
<dbReference type="Proteomes" id="UP000245657">
    <property type="component" value="Unassembled WGS sequence"/>
</dbReference>
<accession>A0A2V2N1Z4</accession>
<dbReference type="NCBIfam" id="NF002095">
    <property type="entry name" value="PRK00934.1"/>
    <property type="match status" value="1"/>
</dbReference>
<dbReference type="CDD" id="cd06223">
    <property type="entry name" value="PRTases_typeI"/>
    <property type="match status" value="1"/>
</dbReference>
<evidence type="ECO:0000256" key="8">
    <source>
        <dbReference type="RuleBase" id="RU004324"/>
    </source>
</evidence>
<dbReference type="AlphaFoldDB" id="A0A2V2N1Z4"/>
<keyword evidence="3 8" id="KW-0545">Nucleotide biosynthesis</keyword>
<dbReference type="GO" id="GO:0005524">
    <property type="term" value="F:ATP binding"/>
    <property type="evidence" value="ECO:0007669"/>
    <property type="project" value="UniProtKB-KW"/>
</dbReference>
<evidence type="ECO:0000259" key="10">
    <source>
        <dbReference type="Pfam" id="PF13793"/>
    </source>
</evidence>
<dbReference type="GO" id="GO:0006015">
    <property type="term" value="P:5-phosphoribose 1-diphosphate biosynthetic process"/>
    <property type="evidence" value="ECO:0007669"/>
    <property type="project" value="TreeGrafter"/>
</dbReference>
<evidence type="ECO:0000313" key="12">
    <source>
        <dbReference type="Proteomes" id="UP000245657"/>
    </source>
</evidence>
<dbReference type="PANTHER" id="PTHR10210">
    <property type="entry name" value="RIBOSE-PHOSPHATE DIPHOSPHOKINASE FAMILY MEMBER"/>
    <property type="match status" value="1"/>
</dbReference>
<evidence type="ECO:0000256" key="3">
    <source>
        <dbReference type="ARBA" id="ARBA00022727"/>
    </source>
</evidence>
<evidence type="ECO:0000256" key="4">
    <source>
        <dbReference type="ARBA" id="ARBA00022741"/>
    </source>
</evidence>
<comment type="similarity">
    <text evidence="8">Belongs to the ribose-phosphate pyrophosphokinase family.</text>
</comment>
<comment type="catalytic activity">
    <reaction evidence="7">
        <text>D-ribose 5-phosphate + ATP = 5-phospho-alpha-D-ribose 1-diphosphate + AMP + H(+)</text>
        <dbReference type="Rhea" id="RHEA:15609"/>
        <dbReference type="ChEBI" id="CHEBI:15378"/>
        <dbReference type="ChEBI" id="CHEBI:30616"/>
        <dbReference type="ChEBI" id="CHEBI:58017"/>
        <dbReference type="ChEBI" id="CHEBI:78346"/>
        <dbReference type="ChEBI" id="CHEBI:456215"/>
        <dbReference type="EC" id="2.7.6.1"/>
    </reaction>
</comment>
<dbReference type="InterPro" id="IPR000836">
    <property type="entry name" value="PRTase_dom"/>
</dbReference>
<dbReference type="GO" id="GO:0005737">
    <property type="term" value="C:cytoplasm"/>
    <property type="evidence" value="ECO:0007669"/>
    <property type="project" value="TreeGrafter"/>
</dbReference>
<dbReference type="RefSeq" id="WP_109967039.1">
    <property type="nucleotide sequence ID" value="NZ_CP176093.1"/>
</dbReference>
<dbReference type="OrthoDB" id="371997at2157"/>
<dbReference type="PANTHER" id="PTHR10210:SF32">
    <property type="entry name" value="RIBOSE-PHOSPHATE PYROPHOSPHOKINASE 2"/>
    <property type="match status" value="1"/>
</dbReference>
<dbReference type="Gene3D" id="3.40.50.2020">
    <property type="match status" value="2"/>
</dbReference>
<dbReference type="GO" id="GO:0006164">
    <property type="term" value="P:purine nucleotide biosynthetic process"/>
    <property type="evidence" value="ECO:0007669"/>
    <property type="project" value="TreeGrafter"/>
</dbReference>